<dbReference type="STRING" id="756272.Plabr_3950"/>
<dbReference type="OrthoDB" id="284185at2"/>
<dbReference type="Proteomes" id="UP000006860">
    <property type="component" value="Chromosome"/>
</dbReference>
<protein>
    <recommendedName>
        <fullName evidence="3">Zinc-finger domain-containing protein</fullName>
    </recommendedName>
</protein>
<evidence type="ECO:0000313" key="1">
    <source>
        <dbReference type="EMBL" id="ADY61527.1"/>
    </source>
</evidence>
<name>F0SFS0_RUBBR</name>
<evidence type="ECO:0008006" key="3">
    <source>
        <dbReference type="Google" id="ProtNLM"/>
    </source>
</evidence>
<reference evidence="2" key="1">
    <citation type="submission" date="2011-02" db="EMBL/GenBank/DDBJ databases">
        <title>The complete genome of Planctomyces brasiliensis DSM 5305.</title>
        <authorList>
            <person name="Lucas S."/>
            <person name="Copeland A."/>
            <person name="Lapidus A."/>
            <person name="Bruce D."/>
            <person name="Goodwin L."/>
            <person name="Pitluck S."/>
            <person name="Kyrpides N."/>
            <person name="Mavromatis K."/>
            <person name="Pagani I."/>
            <person name="Ivanova N."/>
            <person name="Ovchinnikova G."/>
            <person name="Lu M."/>
            <person name="Detter J.C."/>
            <person name="Han C."/>
            <person name="Land M."/>
            <person name="Hauser L."/>
            <person name="Markowitz V."/>
            <person name="Cheng J.-F."/>
            <person name="Hugenholtz P."/>
            <person name="Woyke T."/>
            <person name="Wu D."/>
            <person name="Tindall B."/>
            <person name="Pomrenke H.G."/>
            <person name="Brambilla E."/>
            <person name="Klenk H.-P."/>
            <person name="Eisen J.A."/>
        </authorList>
    </citation>
    <scope>NUCLEOTIDE SEQUENCE [LARGE SCALE GENOMIC DNA]</scope>
    <source>
        <strain evidence="2">ATCC 49424 / DSM 5305 / JCM 21570 / NBRC 103401 / IFAM 1448</strain>
    </source>
</reference>
<accession>F0SFS0</accession>
<dbReference type="AlphaFoldDB" id="F0SFS0"/>
<evidence type="ECO:0000313" key="2">
    <source>
        <dbReference type="Proteomes" id="UP000006860"/>
    </source>
</evidence>
<dbReference type="EMBL" id="CP002546">
    <property type="protein sequence ID" value="ADY61527.1"/>
    <property type="molecule type" value="Genomic_DNA"/>
</dbReference>
<keyword evidence="2" id="KW-1185">Reference proteome</keyword>
<organism evidence="1 2">
    <name type="scientific">Rubinisphaera brasiliensis (strain ATCC 49424 / DSM 5305 / JCM 21570 / IAM 15109 / NBRC 103401 / IFAM 1448)</name>
    <name type="common">Planctomyces brasiliensis</name>
    <dbReference type="NCBI Taxonomy" id="756272"/>
    <lineage>
        <taxon>Bacteria</taxon>
        <taxon>Pseudomonadati</taxon>
        <taxon>Planctomycetota</taxon>
        <taxon>Planctomycetia</taxon>
        <taxon>Planctomycetales</taxon>
        <taxon>Planctomycetaceae</taxon>
        <taxon>Rubinisphaera</taxon>
    </lineage>
</organism>
<gene>
    <name evidence="1" type="ordered locus">Plabr_3950</name>
</gene>
<dbReference type="HOGENOM" id="CLU_2425076_0_0_0"/>
<dbReference type="KEGG" id="pbs:Plabr_3950"/>
<sequence length="91" mass="10091">MSLSKDQLRSLLTQVVCAQQDPLDCDRCYEHVAEFAEAELTGKPLCEALQAVRTHLQSCPCCRDEYQALMEGLREVLQNECNDSGSGIVDA</sequence>
<dbReference type="RefSeq" id="WP_013630244.1">
    <property type="nucleotide sequence ID" value="NC_015174.1"/>
</dbReference>
<proteinExistence type="predicted"/>